<dbReference type="EMBL" id="JAAGWB010000026">
    <property type="protein sequence ID" value="NEN51400.1"/>
    <property type="molecule type" value="Genomic_DNA"/>
</dbReference>
<evidence type="ECO:0000313" key="2">
    <source>
        <dbReference type="EMBL" id="NEN51400.1"/>
    </source>
</evidence>
<proteinExistence type="predicted"/>
<name>A0A6P0H6Q8_9ACTN</name>
<dbReference type="AlphaFoldDB" id="A0A6P0H6Q8"/>
<gene>
    <name evidence="2" type="ORF">G3R41_10710</name>
    <name evidence="1" type="ORF">GCU67_10055</name>
</gene>
<reference evidence="2 4" key="2">
    <citation type="submission" date="2020-02" db="EMBL/GenBank/DDBJ databases">
        <title>The WGS of Modestobacter muralis DSM 100205.</title>
        <authorList>
            <person name="Jiang Z."/>
        </authorList>
    </citation>
    <scope>NUCLEOTIDE SEQUENCE [LARGE SCALE GENOMIC DNA]</scope>
    <source>
        <strain evidence="2 4">DSM 100205</strain>
    </source>
</reference>
<comment type="caution">
    <text evidence="2">The sequence shown here is derived from an EMBL/GenBank/DDBJ whole genome shotgun (WGS) entry which is preliminary data.</text>
</comment>
<dbReference type="InterPro" id="IPR029044">
    <property type="entry name" value="Nucleotide-diphossugar_trans"/>
</dbReference>
<dbReference type="EMBL" id="JAAGWH010000024">
    <property type="protein sequence ID" value="NEK94512.1"/>
    <property type="molecule type" value="Genomic_DNA"/>
</dbReference>
<evidence type="ECO:0000313" key="4">
    <source>
        <dbReference type="Proteomes" id="UP000471152"/>
    </source>
</evidence>
<keyword evidence="2" id="KW-0808">Transferase</keyword>
<accession>A0A6P0H6Q8</accession>
<dbReference type="Proteomes" id="UP000468828">
    <property type="component" value="Unassembled WGS sequence"/>
</dbReference>
<dbReference type="SUPFAM" id="SSF53448">
    <property type="entry name" value="Nucleotide-diphospho-sugar transferases"/>
    <property type="match status" value="1"/>
</dbReference>
<protein>
    <submittedName>
        <fullName evidence="2">Glycosyltransferase family 2 protein</fullName>
    </submittedName>
</protein>
<reference evidence="1 3" key="1">
    <citation type="submission" date="2020-01" db="EMBL/GenBank/DDBJ databases">
        <title>the WGS Modestobacter muralis CPCC 204518.</title>
        <authorList>
            <person name="Jiang Z."/>
        </authorList>
    </citation>
    <scope>NUCLEOTIDE SEQUENCE [LARGE SCALE GENOMIC DNA]</scope>
    <source>
        <strain evidence="1 3">DSM 100205</strain>
    </source>
</reference>
<sequence>MTLPVLFRSHGGENQKGRPDWFSKLVCLLSAVRAAEAADTELVFVNNGPIPEPRLEVMRRAGGEIVDLPNLGIRQSYLAALELATSGRWDDDQVVWFSEDDYLYQPDSFRRLQDAVPALPDAQYFGLYGSNPENPHPRPEPLPHRPRGWQDLGPREVDGHSWVRLYSTTATFGGRVGPLREDLPIFRFATVPHKNMFRDHDTCLMYQGFETYSYGRIARDALGLHPGTPKERLREVVMSPFYLATNLRSHRRASRRRLLVSAEPSLATHVELGYIAPGTDWAATAAETMAWAEDRDLLAHDLPA</sequence>
<evidence type="ECO:0000313" key="3">
    <source>
        <dbReference type="Proteomes" id="UP000468828"/>
    </source>
</evidence>
<dbReference type="Proteomes" id="UP000471152">
    <property type="component" value="Unassembled WGS sequence"/>
</dbReference>
<evidence type="ECO:0000313" key="1">
    <source>
        <dbReference type="EMBL" id="NEK94512.1"/>
    </source>
</evidence>
<organism evidence="2 4">
    <name type="scientific">Modestobacter muralis</name>
    <dbReference type="NCBI Taxonomy" id="1608614"/>
    <lineage>
        <taxon>Bacteria</taxon>
        <taxon>Bacillati</taxon>
        <taxon>Actinomycetota</taxon>
        <taxon>Actinomycetes</taxon>
        <taxon>Geodermatophilales</taxon>
        <taxon>Geodermatophilaceae</taxon>
        <taxon>Modestobacter</taxon>
    </lineage>
</organism>
<dbReference type="GO" id="GO:0016740">
    <property type="term" value="F:transferase activity"/>
    <property type="evidence" value="ECO:0007669"/>
    <property type="project" value="UniProtKB-KW"/>
</dbReference>
<dbReference type="RefSeq" id="WP_163611091.1">
    <property type="nucleotide sequence ID" value="NZ_JAAGWB010000026.1"/>
</dbReference>
<keyword evidence="3" id="KW-1185">Reference proteome</keyword>